<gene>
    <name evidence="2" type="ORF">TrRE_jg10331</name>
</gene>
<dbReference type="EMBL" id="BRXZ01003569">
    <property type="protein sequence ID" value="GMH57439.1"/>
    <property type="molecule type" value="Genomic_DNA"/>
</dbReference>
<evidence type="ECO:0000313" key="2">
    <source>
        <dbReference type="EMBL" id="GMH57439.1"/>
    </source>
</evidence>
<accession>A0A9W7DV42</accession>
<protein>
    <submittedName>
        <fullName evidence="2">Uncharacterized protein</fullName>
    </submittedName>
</protein>
<feature type="region of interest" description="Disordered" evidence="1">
    <location>
        <begin position="378"/>
        <end position="424"/>
    </location>
</feature>
<dbReference type="PANTHER" id="PTHR33504:SF2">
    <property type="entry name" value="PROTEIN MFI"/>
    <property type="match status" value="1"/>
</dbReference>
<organism evidence="2 3">
    <name type="scientific">Triparma retinervis</name>
    <dbReference type="NCBI Taxonomy" id="2557542"/>
    <lineage>
        <taxon>Eukaryota</taxon>
        <taxon>Sar</taxon>
        <taxon>Stramenopiles</taxon>
        <taxon>Ochrophyta</taxon>
        <taxon>Bolidophyceae</taxon>
        <taxon>Parmales</taxon>
        <taxon>Triparmaceae</taxon>
        <taxon>Triparma</taxon>
    </lineage>
</organism>
<dbReference type="PANTHER" id="PTHR33504">
    <property type="entry name" value="NADH DEHYDROGENASE (UBIQUINONE) 1 BETA SUBCOMPLEX, 4"/>
    <property type="match status" value="1"/>
</dbReference>
<dbReference type="OrthoDB" id="10253073at2759"/>
<feature type="compositionally biased region" description="Acidic residues" evidence="1">
    <location>
        <begin position="402"/>
        <end position="424"/>
    </location>
</feature>
<proteinExistence type="predicted"/>
<dbReference type="AlphaFoldDB" id="A0A9W7DV42"/>
<keyword evidence="3" id="KW-1185">Reference proteome</keyword>
<dbReference type="Proteomes" id="UP001165082">
    <property type="component" value="Unassembled WGS sequence"/>
</dbReference>
<reference evidence="2" key="1">
    <citation type="submission" date="2022-07" db="EMBL/GenBank/DDBJ databases">
        <title>Genome analysis of Parmales, a sister group of diatoms, reveals the evolutionary specialization of diatoms from phago-mixotrophs to photoautotrophs.</title>
        <authorList>
            <person name="Ban H."/>
            <person name="Sato S."/>
            <person name="Yoshikawa S."/>
            <person name="Kazumasa Y."/>
            <person name="Nakamura Y."/>
            <person name="Ichinomiya M."/>
            <person name="Saitoh K."/>
            <person name="Sato N."/>
            <person name="Blanc-Mathieu R."/>
            <person name="Endo H."/>
            <person name="Kuwata A."/>
            <person name="Ogata H."/>
        </authorList>
    </citation>
    <scope>NUCLEOTIDE SEQUENCE</scope>
</reference>
<evidence type="ECO:0000313" key="3">
    <source>
        <dbReference type="Proteomes" id="UP001165082"/>
    </source>
</evidence>
<dbReference type="Gene3D" id="1.20.5.190">
    <property type="match status" value="1"/>
</dbReference>
<name>A0A9W7DV42_9STRA</name>
<evidence type="ECO:0000256" key="1">
    <source>
        <dbReference type="SAM" id="MobiDB-lite"/>
    </source>
</evidence>
<sequence>MAQFMATLPPGSPKAPMLYPAYCATRISAWFRGIRAIGWFTWKKYRVYTIAALLIQNRYREFFQMRYLQESSFLSATAQMSPKDKAAKIIQDMWRGCSGIKIFKFYRDLINFRLSGDPRLLLKTINPGEASLFDAATKIHIRLRLGGSSFPPTLYYKIFSSAPMCDIGSFAPRDYTVSSGTNLDPSDFHNKSRLSQRDYPQRFEGSVTVGRREFSATGFIGNEGTDGWYERVENNGWRAVTVKAQDELREDSVEINTARRKNSKFHFSKVLRKRDIEAEKKKKKRDWLRRMYEVGLAEEREEGKMEVVQRQAEVQRQLMRGGSGGGKDAAMFREHMRGRGEDDYIEVDSDGEVDVEVEKLLNWSENLDFDGYTQNWGTIGTSGTSSPSADVPQEGLVRYGDGTEDSVEEEPEDGVEEEAEVHGD</sequence>
<comment type="caution">
    <text evidence="2">The sequence shown here is derived from an EMBL/GenBank/DDBJ whole genome shotgun (WGS) entry which is preliminary data.</text>
</comment>